<dbReference type="EMBL" id="LWGR01000013">
    <property type="protein sequence ID" value="KZM70533.1"/>
    <property type="molecule type" value="Genomic_DNA"/>
</dbReference>
<evidence type="ECO:0000313" key="4">
    <source>
        <dbReference type="Proteomes" id="UP000076512"/>
    </source>
</evidence>
<gene>
    <name evidence="3" type="ORF">AWN90_38765</name>
</gene>
<evidence type="ECO:0000256" key="2">
    <source>
        <dbReference type="SAM" id="Phobius"/>
    </source>
</evidence>
<protein>
    <submittedName>
        <fullName evidence="3">Uncharacterized protein</fullName>
    </submittedName>
</protein>
<dbReference type="Proteomes" id="UP000076512">
    <property type="component" value="Unassembled WGS sequence"/>
</dbReference>
<comment type="caution">
    <text evidence="3">The sequence shown here is derived from an EMBL/GenBank/DDBJ whole genome shotgun (WGS) entry which is preliminary data.</text>
</comment>
<dbReference type="InterPro" id="IPR007820">
    <property type="entry name" value="AbrB_fam"/>
</dbReference>
<evidence type="ECO:0000256" key="1">
    <source>
        <dbReference type="SAM" id="MobiDB-lite"/>
    </source>
</evidence>
<name>A0A164JM38_9NOCA</name>
<dbReference type="GO" id="GO:0010468">
    <property type="term" value="P:regulation of gene expression"/>
    <property type="evidence" value="ECO:0007669"/>
    <property type="project" value="InterPro"/>
</dbReference>
<evidence type="ECO:0000313" key="3">
    <source>
        <dbReference type="EMBL" id="KZM70533.1"/>
    </source>
</evidence>
<dbReference type="RefSeq" id="WP_067593641.1">
    <property type="nucleotide sequence ID" value="NZ_KV411304.1"/>
</dbReference>
<sequence>MVARSPSVVEKAVLMPPGEVVRYRSGSRWSTSSARPKARAATAAIAAVAALAFGLALLVDQRLPDLYLTTSPGGINTAFSTTEGLRATMPLLARVQSLRLVLMILAVPVLQCMIAIPAKSVPERRGRACRNDRAERAGTTGPGVPERQGQARRNDGVGMPERQGRAWRNGGTVPNLVIPACFWPE</sequence>
<feature type="transmembrane region" description="Helical" evidence="2">
    <location>
        <begin position="98"/>
        <end position="118"/>
    </location>
</feature>
<feature type="transmembrane region" description="Helical" evidence="2">
    <location>
        <begin position="38"/>
        <end position="59"/>
    </location>
</feature>
<keyword evidence="2" id="KW-0812">Transmembrane</keyword>
<dbReference type="Pfam" id="PF05145">
    <property type="entry name" value="AbrB"/>
    <property type="match status" value="1"/>
</dbReference>
<dbReference type="AlphaFoldDB" id="A0A164JM38"/>
<proteinExistence type="predicted"/>
<organism evidence="3 4">
    <name type="scientific">Nocardia terpenica</name>
    <dbReference type="NCBI Taxonomy" id="455432"/>
    <lineage>
        <taxon>Bacteria</taxon>
        <taxon>Bacillati</taxon>
        <taxon>Actinomycetota</taxon>
        <taxon>Actinomycetes</taxon>
        <taxon>Mycobacteriales</taxon>
        <taxon>Nocardiaceae</taxon>
        <taxon>Nocardia</taxon>
    </lineage>
</organism>
<feature type="region of interest" description="Disordered" evidence="1">
    <location>
        <begin position="130"/>
        <end position="168"/>
    </location>
</feature>
<keyword evidence="2" id="KW-1133">Transmembrane helix</keyword>
<dbReference type="GO" id="GO:0016020">
    <property type="term" value="C:membrane"/>
    <property type="evidence" value="ECO:0007669"/>
    <property type="project" value="InterPro"/>
</dbReference>
<accession>A0A164JM38</accession>
<reference evidence="3 4" key="1">
    <citation type="submission" date="2016-04" db="EMBL/GenBank/DDBJ databases">
        <authorList>
            <person name="Evans L.H."/>
            <person name="Alamgir A."/>
            <person name="Owens N."/>
            <person name="Weber N.D."/>
            <person name="Virtaneva K."/>
            <person name="Barbian K."/>
            <person name="Babar A."/>
            <person name="Rosenke K."/>
        </authorList>
    </citation>
    <scope>NUCLEOTIDE SEQUENCE [LARGE SCALE GENOMIC DNA]</scope>
    <source>
        <strain evidence="3 4">IFM 0406</strain>
    </source>
</reference>
<keyword evidence="2" id="KW-0472">Membrane</keyword>
<keyword evidence="4" id="KW-1185">Reference proteome</keyword>